<gene>
    <name evidence="1" type="ORF">G3M99_12800</name>
</gene>
<comment type="caution">
    <text evidence="1">The sequence shown here is derived from an EMBL/GenBank/DDBJ whole genome shotgun (WGS) entry which is preliminary data.</text>
</comment>
<dbReference type="AlphaFoldDB" id="A0A6M0H4N3"/>
<name>A0A6M0H4N3_9CLOT</name>
<evidence type="ECO:0000313" key="1">
    <source>
        <dbReference type="EMBL" id="NEU05710.1"/>
    </source>
</evidence>
<proteinExistence type="predicted"/>
<dbReference type="RefSeq" id="WP_199870410.1">
    <property type="nucleotide sequence ID" value="NZ_JAAGPU010000024.1"/>
</dbReference>
<accession>A0A6M0H4N3</accession>
<reference evidence="1 2" key="1">
    <citation type="submission" date="2020-02" db="EMBL/GenBank/DDBJ databases">
        <title>Genome assembly of a novel Clostridium senegalense strain.</title>
        <authorList>
            <person name="Gupta T.B."/>
            <person name="Jauregui R."/>
            <person name="Maclean P."/>
            <person name="Nawarathana A."/>
            <person name="Brightwell G."/>
        </authorList>
    </citation>
    <scope>NUCLEOTIDE SEQUENCE [LARGE SCALE GENOMIC DNA]</scope>
    <source>
        <strain evidence="1 2">AGRFS4</strain>
    </source>
</reference>
<dbReference type="Proteomes" id="UP000481872">
    <property type="component" value="Unassembled WGS sequence"/>
</dbReference>
<keyword evidence="2" id="KW-1185">Reference proteome</keyword>
<protein>
    <submittedName>
        <fullName evidence="1">Uncharacterized protein</fullName>
    </submittedName>
</protein>
<dbReference type="EMBL" id="JAAGPU010000024">
    <property type="protein sequence ID" value="NEU05710.1"/>
    <property type="molecule type" value="Genomic_DNA"/>
</dbReference>
<sequence length="48" mass="5571">MSTIVEKQKSIKVSKLKYNKIAQDASVPLVMGLELWIINYLEVLFFQI</sequence>
<evidence type="ECO:0000313" key="2">
    <source>
        <dbReference type="Proteomes" id="UP000481872"/>
    </source>
</evidence>
<organism evidence="1 2">
    <name type="scientific">Clostridium senegalense</name>
    <dbReference type="NCBI Taxonomy" id="1465809"/>
    <lineage>
        <taxon>Bacteria</taxon>
        <taxon>Bacillati</taxon>
        <taxon>Bacillota</taxon>
        <taxon>Clostridia</taxon>
        <taxon>Eubacteriales</taxon>
        <taxon>Clostridiaceae</taxon>
        <taxon>Clostridium</taxon>
    </lineage>
</organism>